<comment type="caution">
    <text evidence="7">The sequence shown here is derived from an EMBL/GenBank/DDBJ whole genome shotgun (WGS) entry which is preliminary data.</text>
</comment>
<feature type="domain" description="Major facilitator superfamily (MFS) profile" evidence="6">
    <location>
        <begin position="1"/>
        <end position="198"/>
    </location>
</feature>
<dbReference type="InterPro" id="IPR045263">
    <property type="entry name" value="GLUT"/>
</dbReference>
<dbReference type="InterPro" id="IPR036259">
    <property type="entry name" value="MFS_trans_sf"/>
</dbReference>
<dbReference type="GO" id="GO:0055056">
    <property type="term" value="F:D-glucose transmembrane transporter activity"/>
    <property type="evidence" value="ECO:0007669"/>
    <property type="project" value="TreeGrafter"/>
</dbReference>
<dbReference type="PANTHER" id="PTHR23503">
    <property type="entry name" value="SOLUTE CARRIER FAMILY 2"/>
    <property type="match status" value="1"/>
</dbReference>
<name>A0A7K4KI01_9AVES</name>
<dbReference type="EMBL" id="VWPX01011356">
    <property type="protein sequence ID" value="NWI15526.1"/>
    <property type="molecule type" value="Genomic_DNA"/>
</dbReference>
<dbReference type="Proteomes" id="UP000545332">
    <property type="component" value="Unassembled WGS sequence"/>
</dbReference>
<dbReference type="Gene3D" id="1.20.1250.20">
    <property type="entry name" value="MFS general substrate transporter like domains"/>
    <property type="match status" value="1"/>
</dbReference>
<evidence type="ECO:0000256" key="5">
    <source>
        <dbReference type="SAM" id="Phobius"/>
    </source>
</evidence>
<proteinExistence type="predicted"/>
<feature type="transmembrane region" description="Helical" evidence="5">
    <location>
        <begin position="77"/>
        <end position="97"/>
    </location>
</feature>
<dbReference type="PROSITE" id="PS00217">
    <property type="entry name" value="SUGAR_TRANSPORT_2"/>
    <property type="match status" value="1"/>
</dbReference>
<evidence type="ECO:0000256" key="4">
    <source>
        <dbReference type="ARBA" id="ARBA00023136"/>
    </source>
</evidence>
<dbReference type="SUPFAM" id="SSF103473">
    <property type="entry name" value="MFS general substrate transporter"/>
    <property type="match status" value="1"/>
</dbReference>
<feature type="non-terminal residue" evidence="7">
    <location>
        <position position="1"/>
    </location>
</feature>
<dbReference type="Pfam" id="PF00083">
    <property type="entry name" value="Sugar_tr"/>
    <property type="match status" value="1"/>
</dbReference>
<feature type="transmembrane region" description="Helical" evidence="5">
    <location>
        <begin position="103"/>
        <end position="124"/>
    </location>
</feature>
<dbReference type="PROSITE" id="PS50850">
    <property type="entry name" value="MFS"/>
    <property type="match status" value="1"/>
</dbReference>
<sequence>FPGPFLWLPQLSSTALPLQHIQRFMNETWLERTGSPLGSNVILLLWSFTVSAFPLGGLTGAIAAGPMAIVFGRKTSLLLNNVFVIIAAVLSGFSRMAKSFEMIILSRFFAGLNAGISMNIQPMYLAESAPKKLRGVVALSSASFTALGLMLGQVVGLREILGAENNWPLLLASNAVPGLIQLVALPWSPESPRYLLID</sequence>
<dbReference type="PANTHER" id="PTHR23503:SF22">
    <property type="entry name" value="SOLUTE CARRIER FAMILY 2, FACILITATED GLUCOSE TRANSPORTER MEMBER 11"/>
    <property type="match status" value="1"/>
</dbReference>
<dbReference type="InterPro" id="IPR005829">
    <property type="entry name" value="Sugar_transporter_CS"/>
</dbReference>
<reference evidence="7 8" key="1">
    <citation type="submission" date="2019-09" db="EMBL/GenBank/DDBJ databases">
        <title>Bird 10,000 Genomes (B10K) Project - Family phase.</title>
        <authorList>
            <person name="Zhang G."/>
        </authorList>
    </citation>
    <scope>NUCLEOTIDE SEQUENCE [LARGE SCALE GENOMIC DNA]</scope>
    <source>
        <strain evidence="7">B10K-MSB-42743</strain>
        <tissue evidence="7">Heart</tissue>
    </source>
</reference>
<keyword evidence="8" id="KW-1185">Reference proteome</keyword>
<keyword evidence="3 5" id="KW-1133">Transmembrane helix</keyword>
<dbReference type="AlphaFoldDB" id="A0A7K4KI01"/>
<evidence type="ECO:0000313" key="8">
    <source>
        <dbReference type="Proteomes" id="UP000545332"/>
    </source>
</evidence>
<feature type="non-terminal residue" evidence="7">
    <location>
        <position position="198"/>
    </location>
</feature>
<dbReference type="GO" id="GO:0005886">
    <property type="term" value="C:plasma membrane"/>
    <property type="evidence" value="ECO:0007669"/>
    <property type="project" value="TreeGrafter"/>
</dbReference>
<evidence type="ECO:0000256" key="1">
    <source>
        <dbReference type="ARBA" id="ARBA00004141"/>
    </source>
</evidence>
<organism evidence="7 8">
    <name type="scientific">Crypturellus soui</name>
    <dbReference type="NCBI Taxonomy" id="458187"/>
    <lineage>
        <taxon>Eukaryota</taxon>
        <taxon>Metazoa</taxon>
        <taxon>Chordata</taxon>
        <taxon>Craniata</taxon>
        <taxon>Vertebrata</taxon>
        <taxon>Euteleostomi</taxon>
        <taxon>Archelosauria</taxon>
        <taxon>Archosauria</taxon>
        <taxon>Dinosauria</taxon>
        <taxon>Saurischia</taxon>
        <taxon>Theropoda</taxon>
        <taxon>Coelurosauria</taxon>
        <taxon>Aves</taxon>
        <taxon>Palaeognathae</taxon>
        <taxon>Tinamiformes</taxon>
        <taxon>Tinamidae</taxon>
        <taxon>Crypturellus</taxon>
    </lineage>
</organism>
<feature type="transmembrane region" description="Helical" evidence="5">
    <location>
        <begin position="41"/>
        <end position="65"/>
    </location>
</feature>
<keyword evidence="2 5" id="KW-0812">Transmembrane</keyword>
<dbReference type="OrthoDB" id="8120565at2759"/>
<evidence type="ECO:0000259" key="6">
    <source>
        <dbReference type="PROSITE" id="PS50850"/>
    </source>
</evidence>
<dbReference type="InterPro" id="IPR005828">
    <property type="entry name" value="MFS_sugar_transport-like"/>
</dbReference>
<gene>
    <name evidence="7" type="primary">Slc2a11_4</name>
    <name evidence="7" type="ORF">CRYSOU_R01821</name>
</gene>
<dbReference type="GO" id="GO:0070837">
    <property type="term" value="P:dehydroascorbic acid transport"/>
    <property type="evidence" value="ECO:0007669"/>
    <property type="project" value="TreeGrafter"/>
</dbReference>
<evidence type="ECO:0000313" key="7">
    <source>
        <dbReference type="EMBL" id="NWI15526.1"/>
    </source>
</evidence>
<dbReference type="GO" id="GO:0046323">
    <property type="term" value="P:D-glucose import"/>
    <property type="evidence" value="ECO:0007669"/>
    <property type="project" value="TreeGrafter"/>
</dbReference>
<feature type="transmembrane region" description="Helical" evidence="5">
    <location>
        <begin position="136"/>
        <end position="155"/>
    </location>
</feature>
<evidence type="ECO:0000256" key="3">
    <source>
        <dbReference type="ARBA" id="ARBA00022989"/>
    </source>
</evidence>
<evidence type="ECO:0000256" key="2">
    <source>
        <dbReference type="ARBA" id="ARBA00022692"/>
    </source>
</evidence>
<keyword evidence="4 5" id="KW-0472">Membrane</keyword>
<accession>A0A7K4KI01</accession>
<protein>
    <submittedName>
        <fullName evidence="7">GTR11 protein</fullName>
    </submittedName>
</protein>
<comment type="subcellular location">
    <subcellularLocation>
        <location evidence="1">Membrane</location>
        <topology evidence="1">Multi-pass membrane protein</topology>
    </subcellularLocation>
</comment>
<dbReference type="InterPro" id="IPR020846">
    <property type="entry name" value="MFS_dom"/>
</dbReference>